<evidence type="ECO:0000313" key="3">
    <source>
        <dbReference type="Proteomes" id="UP000515561"/>
    </source>
</evidence>
<name>A0A6S6RAG2_9FIRM</name>
<dbReference type="EMBL" id="AP023367">
    <property type="protein sequence ID" value="BCJ96242.1"/>
    <property type="molecule type" value="Genomic_DNA"/>
</dbReference>
<organism evidence="2 3">
    <name type="scientific">Anaerocolumna cellulosilytica</name>
    <dbReference type="NCBI Taxonomy" id="433286"/>
    <lineage>
        <taxon>Bacteria</taxon>
        <taxon>Bacillati</taxon>
        <taxon>Bacillota</taxon>
        <taxon>Clostridia</taxon>
        <taxon>Lachnospirales</taxon>
        <taxon>Lachnospiraceae</taxon>
        <taxon>Anaerocolumna</taxon>
    </lineage>
</organism>
<dbReference type="Pfam" id="PF25842">
    <property type="entry name" value="NfeD_TM"/>
    <property type="match status" value="1"/>
</dbReference>
<proteinExistence type="predicted"/>
<dbReference type="RefSeq" id="WP_184095500.1">
    <property type="nucleotide sequence ID" value="NZ_AP023367.1"/>
</dbReference>
<dbReference type="Proteomes" id="UP000515561">
    <property type="component" value="Chromosome"/>
</dbReference>
<feature type="domain" description="Membrane protein NfeD2 N-terminal transmembrane" evidence="1">
    <location>
        <begin position="4"/>
        <end position="108"/>
    </location>
</feature>
<sequence length="181" mass="19865">MLLVFQVCFFTGIGLLVISFLFGSLFEAFGIDGLDLDIDFLGNSFFLPFNPILFVLFSTVFGGVGWIFSDYFPALGKLLILLAALAAGILVCMTMSRFLIKPLKNAQNTSTPNAEDLVGLRAVVSETIFKNGFGEIRYIINDNSYVSPAKATNGSEIKVGKDVAICWIEDHVFYVSSFDDI</sequence>
<evidence type="ECO:0000313" key="2">
    <source>
        <dbReference type="EMBL" id="BCJ96242.1"/>
    </source>
</evidence>
<protein>
    <recommendedName>
        <fullName evidence="1">Membrane protein NfeD2 N-terminal transmembrane domain-containing protein</fullName>
    </recommendedName>
</protein>
<gene>
    <name evidence="2" type="ORF">acsn021_38110</name>
</gene>
<dbReference type="AlphaFoldDB" id="A0A6S6RAG2"/>
<evidence type="ECO:0000259" key="1">
    <source>
        <dbReference type="Pfam" id="PF25842"/>
    </source>
</evidence>
<dbReference type="KEGG" id="acel:acsn021_38110"/>
<dbReference type="InterPro" id="IPR012340">
    <property type="entry name" value="NA-bd_OB-fold"/>
</dbReference>
<accession>A0A6S6RAG2</accession>
<dbReference type="Gene3D" id="2.40.50.140">
    <property type="entry name" value="Nucleic acid-binding proteins"/>
    <property type="match status" value="1"/>
</dbReference>
<reference evidence="2 3" key="1">
    <citation type="journal article" date="2016" name="Int. J. Syst. Evol. Microbiol.">
        <title>Descriptions of Anaerotaenia torta gen. nov., sp. nov. and Anaerocolumna cellulosilytica gen. nov., sp. nov. isolated from a methanogenic reactor of cattle waste.</title>
        <authorList>
            <person name="Uek A."/>
            <person name="Ohtaki Y."/>
            <person name="Kaku N."/>
            <person name="Ueki K."/>
        </authorList>
    </citation>
    <scope>NUCLEOTIDE SEQUENCE [LARGE SCALE GENOMIC DNA]</scope>
    <source>
        <strain evidence="2 3">SN021</strain>
    </source>
</reference>
<keyword evidence="3" id="KW-1185">Reference proteome</keyword>
<dbReference type="InterPro" id="IPR058653">
    <property type="entry name" value="NfeD2_TM"/>
</dbReference>